<keyword evidence="4" id="KW-1185">Reference proteome</keyword>
<dbReference type="Proteomes" id="UP000736335">
    <property type="component" value="Unassembled WGS sequence"/>
</dbReference>
<dbReference type="Gene3D" id="1.10.274.20">
    <property type="entry name" value="Phenylalanine ammonia-lyase 1, domain 3"/>
    <property type="match status" value="1"/>
</dbReference>
<dbReference type="OrthoDB" id="10051290at2759"/>
<proteinExistence type="inferred from homology"/>
<name>A0A9P6H4J6_9AGAM</name>
<dbReference type="InterPro" id="IPR001106">
    <property type="entry name" value="Aromatic_Lyase"/>
</dbReference>
<comment type="caution">
    <text evidence="3">The sequence shown here is derived from an EMBL/GenBank/DDBJ whole genome shotgun (WGS) entry which is preliminary data.</text>
</comment>
<dbReference type="NCBIfam" id="TIGR01226">
    <property type="entry name" value="phe_am_lyase"/>
    <property type="match status" value="1"/>
</dbReference>
<dbReference type="InterPro" id="IPR005922">
    <property type="entry name" value="Phe_NH3-lyase"/>
</dbReference>
<evidence type="ECO:0000313" key="3">
    <source>
        <dbReference type="EMBL" id="KAF9777870.1"/>
    </source>
</evidence>
<dbReference type="InterPro" id="IPR024083">
    <property type="entry name" value="Fumarase/histidase_N"/>
</dbReference>
<organism evidence="3 4">
    <name type="scientific">Thelephora terrestris</name>
    <dbReference type="NCBI Taxonomy" id="56493"/>
    <lineage>
        <taxon>Eukaryota</taxon>
        <taxon>Fungi</taxon>
        <taxon>Dikarya</taxon>
        <taxon>Basidiomycota</taxon>
        <taxon>Agaricomycotina</taxon>
        <taxon>Agaricomycetes</taxon>
        <taxon>Thelephorales</taxon>
        <taxon>Thelephoraceae</taxon>
        <taxon>Thelephora</taxon>
    </lineage>
</organism>
<dbReference type="InterPro" id="IPR008948">
    <property type="entry name" value="L-Aspartase-like"/>
</dbReference>
<dbReference type="GO" id="GO:0006559">
    <property type="term" value="P:L-phenylalanine catabolic process"/>
    <property type="evidence" value="ECO:0007669"/>
    <property type="project" value="InterPro"/>
</dbReference>
<sequence length="769" mass="82919">MLSSNIPISHFSPIPHSKLSNLSPESSLSMTITLEPVVRRATLTGKESIAIARAVPQQSPATQPDQPLTPTPAKATNLLQNFIEAYKEVDSYRNGNSILVDGYNLSVPAVTAAARYNAPVTLDDSAGVLERLQQSRDVIVSKMSAGKSVYGVSTGYGGSADTRTDDPLRLGSALLQHQHAGVISTGEGDSLPLLDPLNSTSMPESWVRGAILIRMNSLIRGHSGVRVELIQQMGHLLREQITPLVPLRGSISASGDLSPLSYIAGTLIGNPSIRTICRSAKTTQILPSNKALSQHNIEPISLQSKEHLGILNGTAFSASVASLALNDAVHLALLAQILTAMGVEALLGTQASFDPFIHDECRPHPGQVEVARTIYNLLDGSSFATGADHEEEEASIDDDKGVLRQDRYPLRTSPQFLGPQVEDILSALDTITLECNSTTDNPLINGKTATVHHGGNFQAMAVTNAMEKTRLALHHIGKLLFAQATELMNPTMNRGLQPNLAASDPSLNYHTKGVDIGMAAYVSELGYLASPVSTHIQSAEMHNQAVNSLALISGRATINALDTLTILMSSYLYVLCQALDLRALQAEFSVGITKILQEELLAHFGAPILYGKLFKTIVHTLDETTTMDCSDRMKHVAEACTTPLVNHFLATPPLTLAIGNIPEFRNSLSSRMSSLYNQLTKAFLDGAHGPAPASKYLKKTRALYEYIRTELKIKMHGKENFERFDHVGIDGLVGMPGGDDETIGQNITRIYEAIRDGKLQAVVVDTFAN</sequence>
<evidence type="ECO:0000256" key="1">
    <source>
        <dbReference type="ARBA" id="ARBA00007238"/>
    </source>
</evidence>
<reference evidence="3" key="1">
    <citation type="journal article" date="2020" name="Nat. Commun.">
        <title>Large-scale genome sequencing of mycorrhizal fungi provides insights into the early evolution of symbiotic traits.</title>
        <authorList>
            <person name="Miyauchi S."/>
            <person name="Kiss E."/>
            <person name="Kuo A."/>
            <person name="Drula E."/>
            <person name="Kohler A."/>
            <person name="Sanchez-Garcia M."/>
            <person name="Morin E."/>
            <person name="Andreopoulos B."/>
            <person name="Barry K.W."/>
            <person name="Bonito G."/>
            <person name="Buee M."/>
            <person name="Carver A."/>
            <person name="Chen C."/>
            <person name="Cichocki N."/>
            <person name="Clum A."/>
            <person name="Culley D."/>
            <person name="Crous P.W."/>
            <person name="Fauchery L."/>
            <person name="Girlanda M."/>
            <person name="Hayes R.D."/>
            <person name="Keri Z."/>
            <person name="LaButti K."/>
            <person name="Lipzen A."/>
            <person name="Lombard V."/>
            <person name="Magnuson J."/>
            <person name="Maillard F."/>
            <person name="Murat C."/>
            <person name="Nolan M."/>
            <person name="Ohm R.A."/>
            <person name="Pangilinan J."/>
            <person name="Pereira M.F."/>
            <person name="Perotto S."/>
            <person name="Peter M."/>
            <person name="Pfister S."/>
            <person name="Riley R."/>
            <person name="Sitrit Y."/>
            <person name="Stielow J.B."/>
            <person name="Szollosi G."/>
            <person name="Zifcakova L."/>
            <person name="Stursova M."/>
            <person name="Spatafora J.W."/>
            <person name="Tedersoo L."/>
            <person name="Vaario L.M."/>
            <person name="Yamada A."/>
            <person name="Yan M."/>
            <person name="Wang P."/>
            <person name="Xu J."/>
            <person name="Bruns T."/>
            <person name="Baldrian P."/>
            <person name="Vilgalys R."/>
            <person name="Dunand C."/>
            <person name="Henrissat B."/>
            <person name="Grigoriev I.V."/>
            <person name="Hibbett D."/>
            <person name="Nagy L.G."/>
            <person name="Martin F.M."/>
        </authorList>
    </citation>
    <scope>NUCLEOTIDE SEQUENCE</scope>
    <source>
        <strain evidence="3">UH-Tt-Lm1</strain>
    </source>
</reference>
<dbReference type="PANTHER" id="PTHR10362">
    <property type="entry name" value="HISTIDINE AMMONIA-LYASE"/>
    <property type="match status" value="1"/>
</dbReference>
<dbReference type="EMBL" id="WIUZ02000026">
    <property type="protein sequence ID" value="KAF9777870.1"/>
    <property type="molecule type" value="Genomic_DNA"/>
</dbReference>
<dbReference type="AlphaFoldDB" id="A0A9P6H4J6"/>
<evidence type="ECO:0000313" key="4">
    <source>
        <dbReference type="Proteomes" id="UP000736335"/>
    </source>
</evidence>
<dbReference type="CDD" id="cd00332">
    <property type="entry name" value="PAL-HAL"/>
    <property type="match status" value="1"/>
</dbReference>
<accession>A0A9P6H4J6</accession>
<comment type="similarity">
    <text evidence="1 2">Belongs to the PAL/histidase family.</text>
</comment>
<dbReference type="Gene3D" id="1.10.275.10">
    <property type="entry name" value="Fumarase/aspartase (N-terminal domain)"/>
    <property type="match status" value="1"/>
</dbReference>
<dbReference type="Pfam" id="PF00221">
    <property type="entry name" value="Lyase_aromatic"/>
    <property type="match status" value="1"/>
</dbReference>
<dbReference type="Gene3D" id="1.20.200.10">
    <property type="entry name" value="Fumarase/aspartase (Central domain)"/>
    <property type="match status" value="1"/>
</dbReference>
<protein>
    <submittedName>
        <fullName evidence="3">Phenylalanine ammonia-lyase</fullName>
    </submittedName>
</protein>
<dbReference type="InterPro" id="IPR022313">
    <property type="entry name" value="Phe/His_NH3-lyase_AS"/>
</dbReference>
<gene>
    <name evidence="3" type="ORF">BJ322DRAFT_1094790</name>
</gene>
<keyword evidence="2" id="KW-0456">Lyase</keyword>
<evidence type="ECO:0000256" key="2">
    <source>
        <dbReference type="RuleBase" id="RU003954"/>
    </source>
</evidence>
<dbReference type="PROSITE" id="PS00488">
    <property type="entry name" value="PAL_HISTIDASE"/>
    <property type="match status" value="1"/>
</dbReference>
<dbReference type="GO" id="GO:0005737">
    <property type="term" value="C:cytoplasm"/>
    <property type="evidence" value="ECO:0007669"/>
    <property type="project" value="InterPro"/>
</dbReference>
<dbReference type="GO" id="GO:0016841">
    <property type="term" value="F:ammonia-lyase activity"/>
    <property type="evidence" value="ECO:0007669"/>
    <property type="project" value="InterPro"/>
</dbReference>
<dbReference type="SUPFAM" id="SSF48557">
    <property type="entry name" value="L-aspartase-like"/>
    <property type="match status" value="1"/>
</dbReference>
<dbReference type="InterPro" id="IPR023144">
    <property type="entry name" value="Phe_NH3-lyase_shielding_dom_sf"/>
</dbReference>
<reference evidence="3" key="2">
    <citation type="submission" date="2020-11" db="EMBL/GenBank/DDBJ databases">
        <authorList>
            <consortium name="DOE Joint Genome Institute"/>
            <person name="Kuo A."/>
            <person name="Miyauchi S."/>
            <person name="Kiss E."/>
            <person name="Drula E."/>
            <person name="Kohler A."/>
            <person name="Sanchez-Garcia M."/>
            <person name="Andreopoulos B."/>
            <person name="Barry K.W."/>
            <person name="Bonito G."/>
            <person name="Buee M."/>
            <person name="Carver A."/>
            <person name="Chen C."/>
            <person name="Cichocki N."/>
            <person name="Clum A."/>
            <person name="Culley D."/>
            <person name="Crous P.W."/>
            <person name="Fauchery L."/>
            <person name="Girlanda M."/>
            <person name="Hayes R."/>
            <person name="Keri Z."/>
            <person name="Labutti K."/>
            <person name="Lipzen A."/>
            <person name="Lombard V."/>
            <person name="Magnuson J."/>
            <person name="Maillard F."/>
            <person name="Morin E."/>
            <person name="Murat C."/>
            <person name="Nolan M."/>
            <person name="Ohm R."/>
            <person name="Pangilinan J."/>
            <person name="Pereira M."/>
            <person name="Perotto S."/>
            <person name="Peter M."/>
            <person name="Riley R."/>
            <person name="Sitrit Y."/>
            <person name="Stielow B."/>
            <person name="Szollosi G."/>
            <person name="Zifcakova L."/>
            <person name="Stursova M."/>
            <person name="Spatafora J.W."/>
            <person name="Tedersoo L."/>
            <person name="Vaario L.-M."/>
            <person name="Yamada A."/>
            <person name="Yan M."/>
            <person name="Wang P."/>
            <person name="Xu J."/>
            <person name="Bruns T."/>
            <person name="Baldrian P."/>
            <person name="Vilgalys R."/>
            <person name="Henrissat B."/>
            <person name="Grigoriev I.V."/>
            <person name="Hibbett D."/>
            <person name="Nagy L.G."/>
            <person name="Martin F.M."/>
        </authorList>
    </citation>
    <scope>NUCLEOTIDE SEQUENCE</scope>
    <source>
        <strain evidence="3">UH-Tt-Lm1</strain>
    </source>
</reference>